<proteinExistence type="predicted"/>
<dbReference type="InParanoid" id="A0A1D6PNS6"/>
<dbReference type="EMBL" id="CM000780">
    <property type="protein sequence ID" value="AQK48494.1"/>
    <property type="molecule type" value="Genomic_DNA"/>
</dbReference>
<protein>
    <submittedName>
        <fullName evidence="1">Uncharacterized protein</fullName>
    </submittedName>
</protein>
<name>A0A1D6PNS6_MAIZE</name>
<gene>
    <name evidence="1" type="ORF">ZEAMMB73_Zm00001d048698</name>
</gene>
<accession>A0A1D6PNS6</accession>
<sequence>MHICSEWRMQLRSWSTVQRHLLLVILILLSLCSFGMFATGGCDRFVNVWDDINKKILYQVKQLKSFASLGCFIGKYINTPLIEEHSCGELGWIKHLGESSSRRAGVLLPVLLAARGVDEMQRRNAKVISCMLCKHA</sequence>
<reference evidence="1" key="1">
    <citation type="submission" date="2015-12" db="EMBL/GenBank/DDBJ databases">
        <title>Update maize B73 reference genome by single molecule sequencing technologies.</title>
        <authorList>
            <consortium name="Maize Genome Sequencing Project"/>
            <person name="Ware D."/>
        </authorList>
    </citation>
    <scope>NUCLEOTIDE SEQUENCE</scope>
    <source>
        <tissue evidence="1">Seedling</tissue>
    </source>
</reference>
<organism evidence="1">
    <name type="scientific">Zea mays</name>
    <name type="common">Maize</name>
    <dbReference type="NCBI Taxonomy" id="4577"/>
    <lineage>
        <taxon>Eukaryota</taxon>
        <taxon>Viridiplantae</taxon>
        <taxon>Streptophyta</taxon>
        <taxon>Embryophyta</taxon>
        <taxon>Tracheophyta</taxon>
        <taxon>Spermatophyta</taxon>
        <taxon>Magnoliopsida</taxon>
        <taxon>Liliopsida</taxon>
        <taxon>Poales</taxon>
        <taxon>Poaceae</taxon>
        <taxon>PACMAD clade</taxon>
        <taxon>Panicoideae</taxon>
        <taxon>Andropogonodae</taxon>
        <taxon>Andropogoneae</taxon>
        <taxon>Tripsacinae</taxon>
        <taxon>Zea</taxon>
    </lineage>
</organism>
<dbReference type="AlphaFoldDB" id="A0A1D6PNS6"/>
<evidence type="ECO:0000313" key="1">
    <source>
        <dbReference type="EMBL" id="AQK48494.1"/>
    </source>
</evidence>
<dbReference type="IntAct" id="A0A1D6PNS6">
    <property type="interactions" value="2"/>
</dbReference>